<dbReference type="GO" id="GO:0005829">
    <property type="term" value="C:cytosol"/>
    <property type="evidence" value="ECO:0007669"/>
    <property type="project" value="TreeGrafter"/>
</dbReference>
<dbReference type="GO" id="GO:0003677">
    <property type="term" value="F:DNA binding"/>
    <property type="evidence" value="ECO:0007669"/>
    <property type="project" value="UniProtKB-KW"/>
</dbReference>
<dbReference type="SUPFAM" id="SSF47413">
    <property type="entry name" value="lambda repressor-like DNA-binding domains"/>
    <property type="match status" value="1"/>
</dbReference>
<feature type="domain" description="HTH cro/C1-type" evidence="2">
    <location>
        <begin position="10"/>
        <end position="65"/>
    </location>
</feature>
<evidence type="ECO:0000259" key="2">
    <source>
        <dbReference type="PROSITE" id="PS50943"/>
    </source>
</evidence>
<evidence type="ECO:0000256" key="1">
    <source>
        <dbReference type="ARBA" id="ARBA00023125"/>
    </source>
</evidence>
<organism evidence="3 4">
    <name type="scientific">Candidatus Dojkabacteria bacterium</name>
    <dbReference type="NCBI Taxonomy" id="2099670"/>
    <lineage>
        <taxon>Bacteria</taxon>
        <taxon>Candidatus Dojkabacteria</taxon>
    </lineage>
</organism>
<evidence type="ECO:0000313" key="3">
    <source>
        <dbReference type="EMBL" id="MCA9375176.1"/>
    </source>
</evidence>
<dbReference type="CDD" id="cd00093">
    <property type="entry name" value="HTH_XRE"/>
    <property type="match status" value="1"/>
</dbReference>
<reference evidence="3" key="2">
    <citation type="journal article" date="2021" name="Microbiome">
        <title>Successional dynamics and alternative stable states in a saline activated sludge microbial community over 9 years.</title>
        <authorList>
            <person name="Wang Y."/>
            <person name="Ye J."/>
            <person name="Ju F."/>
            <person name="Liu L."/>
            <person name="Boyd J.A."/>
            <person name="Deng Y."/>
            <person name="Parks D.H."/>
            <person name="Jiang X."/>
            <person name="Yin X."/>
            <person name="Woodcroft B.J."/>
            <person name="Tyson G.W."/>
            <person name="Hugenholtz P."/>
            <person name="Polz M.F."/>
            <person name="Zhang T."/>
        </authorList>
    </citation>
    <scope>NUCLEOTIDE SEQUENCE</scope>
    <source>
        <strain evidence="3">HKST-UBA16</strain>
    </source>
</reference>
<dbReference type="EMBL" id="JAGQLM010000103">
    <property type="protein sequence ID" value="MCA9375176.1"/>
    <property type="molecule type" value="Genomic_DNA"/>
</dbReference>
<reference evidence="3" key="1">
    <citation type="submission" date="2020-04" db="EMBL/GenBank/DDBJ databases">
        <authorList>
            <person name="Zhang T."/>
        </authorList>
    </citation>
    <scope>NUCLEOTIDE SEQUENCE</scope>
    <source>
        <strain evidence="3">HKST-UBA16</strain>
    </source>
</reference>
<evidence type="ECO:0000313" key="4">
    <source>
        <dbReference type="Proteomes" id="UP000748332"/>
    </source>
</evidence>
<dbReference type="AlphaFoldDB" id="A0A955HY51"/>
<dbReference type="Gene3D" id="1.10.260.40">
    <property type="entry name" value="lambda repressor-like DNA-binding domains"/>
    <property type="match status" value="1"/>
</dbReference>
<comment type="caution">
    <text evidence="3">The sequence shown here is derived from an EMBL/GenBank/DDBJ whole genome shotgun (WGS) entry which is preliminary data.</text>
</comment>
<dbReference type="InterPro" id="IPR050807">
    <property type="entry name" value="TransReg_Diox_bact_type"/>
</dbReference>
<dbReference type="Pfam" id="PF01381">
    <property type="entry name" value="HTH_3"/>
    <property type="match status" value="1"/>
</dbReference>
<dbReference type="PROSITE" id="PS50943">
    <property type="entry name" value="HTH_CROC1"/>
    <property type="match status" value="1"/>
</dbReference>
<dbReference type="InterPro" id="IPR010982">
    <property type="entry name" value="Lambda_DNA-bd_dom_sf"/>
</dbReference>
<dbReference type="InterPro" id="IPR001387">
    <property type="entry name" value="Cro/C1-type_HTH"/>
</dbReference>
<keyword evidence="1" id="KW-0238">DNA-binding</keyword>
<dbReference type="Proteomes" id="UP000748332">
    <property type="component" value="Unassembled WGS sequence"/>
</dbReference>
<proteinExistence type="predicted"/>
<sequence>METSKIAENIKRYRSEKGWSQEQVAREAGIPFTTFTKIENGTTKNPSIETLVKIAKALNVSLDDLVK</sequence>
<dbReference type="SMART" id="SM00530">
    <property type="entry name" value="HTH_XRE"/>
    <property type="match status" value="1"/>
</dbReference>
<dbReference type="PANTHER" id="PTHR46797">
    <property type="entry name" value="HTH-TYPE TRANSCRIPTIONAL REGULATOR"/>
    <property type="match status" value="1"/>
</dbReference>
<name>A0A955HY51_9BACT</name>
<dbReference type="PANTHER" id="PTHR46797:SF1">
    <property type="entry name" value="METHYLPHOSPHONATE SYNTHASE"/>
    <property type="match status" value="1"/>
</dbReference>
<dbReference type="GO" id="GO:0003700">
    <property type="term" value="F:DNA-binding transcription factor activity"/>
    <property type="evidence" value="ECO:0007669"/>
    <property type="project" value="TreeGrafter"/>
</dbReference>
<accession>A0A955HY51</accession>
<gene>
    <name evidence="3" type="ORF">KC622_02495</name>
</gene>
<protein>
    <submittedName>
        <fullName evidence="3">Helix-turn-helix transcriptional regulator</fullName>
    </submittedName>
</protein>